<name>A0AAW1FQR8_ZOAVI</name>
<reference evidence="2 3" key="1">
    <citation type="journal article" date="2024" name="Genome Biol. Evol.">
        <title>Chromosome-level genome assembly of the viviparous eelpout Zoarces viviparus.</title>
        <authorList>
            <person name="Fuhrmann N."/>
            <person name="Brasseur M.V."/>
            <person name="Bakowski C.E."/>
            <person name="Podsiadlowski L."/>
            <person name="Prost S."/>
            <person name="Krehenwinkel H."/>
            <person name="Mayer C."/>
        </authorList>
    </citation>
    <scope>NUCLEOTIDE SEQUENCE [LARGE SCALE GENOMIC DNA]</scope>
    <source>
        <strain evidence="2">NO-MEL_2022_Ind0_liver</strain>
    </source>
</reference>
<evidence type="ECO:0000313" key="3">
    <source>
        <dbReference type="Proteomes" id="UP001488805"/>
    </source>
</evidence>
<dbReference type="AlphaFoldDB" id="A0AAW1FQR8"/>
<keyword evidence="3" id="KW-1185">Reference proteome</keyword>
<evidence type="ECO:0000313" key="2">
    <source>
        <dbReference type="EMBL" id="KAK9537317.1"/>
    </source>
</evidence>
<gene>
    <name evidence="2" type="ORF">VZT92_004946</name>
</gene>
<accession>A0AAW1FQR8</accession>
<dbReference type="Proteomes" id="UP001488805">
    <property type="component" value="Unassembled WGS sequence"/>
</dbReference>
<comment type="caution">
    <text evidence="2">The sequence shown here is derived from an EMBL/GenBank/DDBJ whole genome shotgun (WGS) entry which is preliminary data.</text>
</comment>
<proteinExistence type="predicted"/>
<evidence type="ECO:0008006" key="4">
    <source>
        <dbReference type="Google" id="ProtNLM"/>
    </source>
</evidence>
<sequence length="76" mass="8201">MVSRKVFCGASSPLITGILLRVDWVLLPRRPGAALDSCADPKLGRKREVPGAHPSPWRSAPIRDTRGDSTLAPRGL</sequence>
<evidence type="ECO:0000256" key="1">
    <source>
        <dbReference type="SAM" id="MobiDB-lite"/>
    </source>
</evidence>
<dbReference type="EMBL" id="JBCEZU010000034">
    <property type="protein sequence ID" value="KAK9537317.1"/>
    <property type="molecule type" value="Genomic_DNA"/>
</dbReference>
<protein>
    <recommendedName>
        <fullName evidence="4">Secreted protein</fullName>
    </recommendedName>
</protein>
<organism evidence="2 3">
    <name type="scientific">Zoarces viviparus</name>
    <name type="common">Viviparous eelpout</name>
    <name type="synonym">Blennius viviparus</name>
    <dbReference type="NCBI Taxonomy" id="48416"/>
    <lineage>
        <taxon>Eukaryota</taxon>
        <taxon>Metazoa</taxon>
        <taxon>Chordata</taxon>
        <taxon>Craniata</taxon>
        <taxon>Vertebrata</taxon>
        <taxon>Euteleostomi</taxon>
        <taxon>Actinopterygii</taxon>
        <taxon>Neopterygii</taxon>
        <taxon>Teleostei</taxon>
        <taxon>Neoteleostei</taxon>
        <taxon>Acanthomorphata</taxon>
        <taxon>Eupercaria</taxon>
        <taxon>Perciformes</taxon>
        <taxon>Cottioidei</taxon>
        <taxon>Zoarcales</taxon>
        <taxon>Zoarcidae</taxon>
        <taxon>Zoarcinae</taxon>
        <taxon>Zoarces</taxon>
    </lineage>
</organism>
<feature type="region of interest" description="Disordered" evidence="1">
    <location>
        <begin position="37"/>
        <end position="76"/>
    </location>
</feature>